<organism evidence="3 4">
    <name type="scientific">Aspergillus coremiiformis</name>
    <dbReference type="NCBI Taxonomy" id="138285"/>
    <lineage>
        <taxon>Eukaryota</taxon>
        <taxon>Fungi</taxon>
        <taxon>Dikarya</taxon>
        <taxon>Ascomycota</taxon>
        <taxon>Pezizomycotina</taxon>
        <taxon>Eurotiomycetes</taxon>
        <taxon>Eurotiomycetidae</taxon>
        <taxon>Eurotiales</taxon>
        <taxon>Aspergillaceae</taxon>
        <taxon>Aspergillus</taxon>
        <taxon>Aspergillus subgen. Circumdati</taxon>
    </lineage>
</organism>
<sequence>MPLSNDQRVALQRPAFGEPTLHIASPLAFDPEYDICFRHPGYRYPYNILLILPGLDHPNGGIYHQAALWACGIITNNEFQGWFTEDQEGHMRATTPLNGILTRRNYYFQVPGQHAGPHVIDPYPIVPSFEDWSFPHEQLPAAWKFDIPREAPHPTPRQSTLAEVVLSRDVRCRLTNHIEGTECAHLIPRNQSIWFQRNMMSQYGRLPRPGCDPVDNPRNVILLRSDIHSAFDYKRFAFIPKPEHAAVHSTESTADQLPLAYVTHIFNSPAPHELTALYHNVSLQHISGIAPEYLFARFAWTLFQHINIFLQAGVPRRLALYDAFAGSAEAGSDIMLSLKTCSAEQCRLMPLRSKSNSRKRKQDDAHFEDDGSVPRGRTRRCRADPLAASLVSSVGSNTTIDGSWNPVCSGGQSRDTDSSDVDVYDTDAS</sequence>
<reference evidence="4" key="1">
    <citation type="submission" date="2019-04" db="EMBL/GenBank/DDBJ databases">
        <title>Friends and foes A comparative genomics studyof 23 Aspergillus species from section Flavi.</title>
        <authorList>
            <consortium name="DOE Joint Genome Institute"/>
            <person name="Kjaerbolling I."/>
            <person name="Vesth T."/>
            <person name="Frisvad J.C."/>
            <person name="Nybo J.L."/>
            <person name="Theobald S."/>
            <person name="Kildgaard S."/>
            <person name="Isbrandt T."/>
            <person name="Kuo A."/>
            <person name="Sato A."/>
            <person name="Lyhne E.K."/>
            <person name="Kogle M.E."/>
            <person name="Wiebenga A."/>
            <person name="Kun R.S."/>
            <person name="Lubbers R.J."/>
            <person name="Makela M.R."/>
            <person name="Barry K."/>
            <person name="Chovatia M."/>
            <person name="Clum A."/>
            <person name="Daum C."/>
            <person name="Haridas S."/>
            <person name="He G."/>
            <person name="LaButti K."/>
            <person name="Lipzen A."/>
            <person name="Mondo S."/>
            <person name="Riley R."/>
            <person name="Salamov A."/>
            <person name="Simmons B.A."/>
            <person name="Magnuson J.K."/>
            <person name="Henrissat B."/>
            <person name="Mortensen U.H."/>
            <person name="Larsen T.O."/>
            <person name="Devries R.P."/>
            <person name="Grigoriev I.V."/>
            <person name="Machida M."/>
            <person name="Baker S.E."/>
            <person name="Andersen M.R."/>
        </authorList>
    </citation>
    <scope>NUCLEOTIDE SEQUENCE [LARGE SCALE GENOMIC DNA]</scope>
    <source>
        <strain evidence="4">CBS 553.77</strain>
    </source>
</reference>
<evidence type="ECO:0000313" key="3">
    <source>
        <dbReference type="EMBL" id="KAE8348019.1"/>
    </source>
</evidence>
<dbReference type="InterPro" id="IPR003615">
    <property type="entry name" value="HNH_nuc"/>
</dbReference>
<dbReference type="Proteomes" id="UP000327118">
    <property type="component" value="Unassembled WGS sequence"/>
</dbReference>
<keyword evidence="4" id="KW-1185">Reference proteome</keyword>
<protein>
    <recommendedName>
        <fullName evidence="2">HNH nuclease domain-containing protein</fullName>
    </recommendedName>
</protein>
<dbReference type="EMBL" id="ML740063">
    <property type="protein sequence ID" value="KAE8348019.1"/>
    <property type="molecule type" value="Genomic_DNA"/>
</dbReference>
<feature type="compositionally biased region" description="Acidic residues" evidence="1">
    <location>
        <begin position="418"/>
        <end position="429"/>
    </location>
</feature>
<evidence type="ECO:0000256" key="1">
    <source>
        <dbReference type="SAM" id="MobiDB-lite"/>
    </source>
</evidence>
<proteinExistence type="predicted"/>
<gene>
    <name evidence="3" type="ORF">BDV28DRAFT_144509</name>
</gene>
<accession>A0A5N6YUE0</accession>
<evidence type="ECO:0000259" key="2">
    <source>
        <dbReference type="Pfam" id="PF13391"/>
    </source>
</evidence>
<dbReference type="AlphaFoldDB" id="A0A5N6YUE0"/>
<feature type="region of interest" description="Disordered" evidence="1">
    <location>
        <begin position="395"/>
        <end position="429"/>
    </location>
</feature>
<evidence type="ECO:0000313" key="4">
    <source>
        <dbReference type="Proteomes" id="UP000327118"/>
    </source>
</evidence>
<dbReference type="Pfam" id="PF13391">
    <property type="entry name" value="HNH_2"/>
    <property type="match status" value="1"/>
</dbReference>
<name>A0A5N6YUE0_9EURO</name>
<feature type="domain" description="HNH nuclease" evidence="2">
    <location>
        <begin position="172"/>
        <end position="238"/>
    </location>
</feature>
<dbReference type="OrthoDB" id="4507119at2759"/>
<feature type="region of interest" description="Disordered" evidence="1">
    <location>
        <begin position="352"/>
        <end position="378"/>
    </location>
</feature>